<evidence type="ECO:0000256" key="5">
    <source>
        <dbReference type="ARBA" id="ARBA00022679"/>
    </source>
</evidence>
<keyword evidence="12" id="KW-0597">Phosphoprotein</keyword>
<dbReference type="InterPro" id="IPR034907">
    <property type="entry name" value="NDK-like_dom"/>
</dbReference>
<dbReference type="AlphaFoldDB" id="A0A380JUY2"/>
<comment type="cofactor">
    <cofactor evidence="1 12">
        <name>Mg(2+)</name>
        <dbReference type="ChEBI" id="CHEBI:18420"/>
    </cofactor>
</comment>
<comment type="function">
    <text evidence="12">Major role in the synthesis of nucleoside triphosphates other than ATP. The ATP gamma phosphate is transferred to the NDP beta phosphate via a ping-pong mechanism, using a phosphorylated active-site intermediate.</text>
</comment>
<dbReference type="GO" id="GO:0006183">
    <property type="term" value="P:GTP biosynthetic process"/>
    <property type="evidence" value="ECO:0007669"/>
    <property type="project" value="UniProtKB-UniRule"/>
</dbReference>
<comment type="catalytic activity">
    <reaction evidence="12">
        <text>a 2'-deoxyribonucleoside 5'-diphosphate + ATP = a 2'-deoxyribonucleoside 5'-triphosphate + ADP</text>
        <dbReference type="Rhea" id="RHEA:44640"/>
        <dbReference type="ChEBI" id="CHEBI:30616"/>
        <dbReference type="ChEBI" id="CHEBI:61560"/>
        <dbReference type="ChEBI" id="CHEBI:73316"/>
        <dbReference type="ChEBI" id="CHEBI:456216"/>
        <dbReference type="EC" id="2.7.4.6"/>
    </reaction>
</comment>
<evidence type="ECO:0000256" key="2">
    <source>
        <dbReference type="ARBA" id="ARBA00008142"/>
    </source>
</evidence>
<evidence type="ECO:0000256" key="6">
    <source>
        <dbReference type="ARBA" id="ARBA00022723"/>
    </source>
</evidence>
<feature type="binding site" evidence="12 13">
    <location>
        <position position="85"/>
    </location>
    <ligand>
        <name>ATP</name>
        <dbReference type="ChEBI" id="CHEBI:30616"/>
    </ligand>
</feature>
<evidence type="ECO:0000256" key="1">
    <source>
        <dbReference type="ARBA" id="ARBA00001946"/>
    </source>
</evidence>
<dbReference type="CDD" id="cd04413">
    <property type="entry name" value="NDPk_I"/>
    <property type="match status" value="1"/>
</dbReference>
<dbReference type="EC" id="2.7.4.6" evidence="3 12"/>
<dbReference type="FunFam" id="3.30.70.141:FF:000003">
    <property type="entry name" value="Nucleoside diphosphate kinase"/>
    <property type="match status" value="1"/>
</dbReference>
<comment type="subcellular location">
    <subcellularLocation>
        <location evidence="12">Cytoplasm</location>
    </subcellularLocation>
</comment>
<dbReference type="Gene3D" id="3.30.70.141">
    <property type="entry name" value="Nucleoside diphosphate kinase-like domain"/>
    <property type="match status" value="1"/>
</dbReference>
<keyword evidence="11 12" id="KW-0546">Nucleotide metabolism</keyword>
<comment type="similarity">
    <text evidence="2 12 13 14">Belongs to the NDK family.</text>
</comment>
<feature type="active site" description="Pros-phosphohistidine intermediate" evidence="12 13">
    <location>
        <position position="120"/>
    </location>
</feature>
<feature type="domain" description="Nucleoside diphosphate kinase-like" evidence="15">
    <location>
        <begin position="1"/>
        <end position="143"/>
    </location>
</feature>
<evidence type="ECO:0000256" key="9">
    <source>
        <dbReference type="ARBA" id="ARBA00022840"/>
    </source>
</evidence>
<dbReference type="InterPro" id="IPR036850">
    <property type="entry name" value="NDK-like_dom_sf"/>
</dbReference>
<dbReference type="SUPFAM" id="SSF54919">
    <property type="entry name" value="Nucleoside diphosphate kinase, NDK"/>
    <property type="match status" value="1"/>
</dbReference>
<gene>
    <name evidence="12 16" type="primary">ndk</name>
    <name evidence="16" type="ORF">NCTC4670_01032</name>
</gene>
<dbReference type="InterPro" id="IPR001564">
    <property type="entry name" value="Nucleoside_diP_kinase"/>
</dbReference>
<dbReference type="SMART" id="SM00562">
    <property type="entry name" value="NDK"/>
    <property type="match status" value="1"/>
</dbReference>
<evidence type="ECO:0000256" key="8">
    <source>
        <dbReference type="ARBA" id="ARBA00022777"/>
    </source>
</evidence>
<proteinExistence type="inferred from homology"/>
<sequence>MEQTFFMIKPDGVKRGLVGEVLRRIERRGFTFERLELRQASPELLAKHYEALLTKPFYPELEAYMTSGPVLIGVLSGNRVISSWRTMMGVTNPKDALPGTIRGDFAQAPGDDGGIFNVVHGSDSRDSARREIALWFNQAELDSSAIVPKDNQ</sequence>
<dbReference type="PRINTS" id="PR01243">
    <property type="entry name" value="NUCDPKINASE"/>
</dbReference>
<keyword evidence="8 12" id="KW-0418">Kinase</keyword>
<feature type="binding site" evidence="13">
    <location>
        <position position="117"/>
    </location>
    <ligand>
        <name>ATP</name>
        <dbReference type="ChEBI" id="CHEBI:30616"/>
    </ligand>
</feature>
<evidence type="ECO:0000256" key="13">
    <source>
        <dbReference type="PROSITE-ProRule" id="PRU00706"/>
    </source>
</evidence>
<feature type="binding site" evidence="12 13">
    <location>
        <position position="9"/>
    </location>
    <ligand>
        <name>ATP</name>
        <dbReference type="ChEBI" id="CHEBI:30616"/>
    </ligand>
</feature>
<feature type="binding site" evidence="12 13">
    <location>
        <position position="57"/>
    </location>
    <ligand>
        <name>ATP</name>
        <dbReference type="ChEBI" id="CHEBI:30616"/>
    </ligand>
</feature>
<dbReference type="GO" id="GO:0004550">
    <property type="term" value="F:nucleoside diphosphate kinase activity"/>
    <property type="evidence" value="ECO:0007669"/>
    <property type="project" value="UniProtKB-UniRule"/>
</dbReference>
<dbReference type="Pfam" id="PF00334">
    <property type="entry name" value="NDK"/>
    <property type="match status" value="1"/>
</dbReference>
<comment type="subunit">
    <text evidence="12">Homotetramer.</text>
</comment>
<dbReference type="PANTHER" id="PTHR11349">
    <property type="entry name" value="NUCLEOSIDE DIPHOSPHATE KINASE"/>
    <property type="match status" value="1"/>
</dbReference>
<evidence type="ECO:0000256" key="10">
    <source>
        <dbReference type="ARBA" id="ARBA00022842"/>
    </source>
</evidence>
<evidence type="ECO:0000259" key="15">
    <source>
        <dbReference type="SMART" id="SM00562"/>
    </source>
</evidence>
<dbReference type="GO" id="GO:0005737">
    <property type="term" value="C:cytoplasm"/>
    <property type="evidence" value="ECO:0007669"/>
    <property type="project" value="UniProtKB-SubCell"/>
</dbReference>
<evidence type="ECO:0000256" key="4">
    <source>
        <dbReference type="ARBA" id="ARBA00017632"/>
    </source>
</evidence>
<evidence type="ECO:0000256" key="3">
    <source>
        <dbReference type="ARBA" id="ARBA00012966"/>
    </source>
</evidence>
<dbReference type="PROSITE" id="PS51374">
    <property type="entry name" value="NDPK_LIKE"/>
    <property type="match status" value="1"/>
</dbReference>
<keyword evidence="12" id="KW-0963">Cytoplasm</keyword>
<keyword evidence="6 12" id="KW-0479">Metal-binding</keyword>
<name>A0A380JUY2_STRDY</name>
<comment type="catalytic activity">
    <reaction evidence="12">
        <text>a ribonucleoside 5'-diphosphate + ATP = a ribonucleoside 5'-triphosphate + ADP</text>
        <dbReference type="Rhea" id="RHEA:18113"/>
        <dbReference type="ChEBI" id="CHEBI:30616"/>
        <dbReference type="ChEBI" id="CHEBI:57930"/>
        <dbReference type="ChEBI" id="CHEBI:61557"/>
        <dbReference type="ChEBI" id="CHEBI:456216"/>
        <dbReference type="EC" id="2.7.4.6"/>
    </reaction>
</comment>
<evidence type="ECO:0000313" key="16">
    <source>
        <dbReference type="EMBL" id="SUN49736.1"/>
    </source>
</evidence>
<dbReference type="GO" id="GO:0046872">
    <property type="term" value="F:metal ion binding"/>
    <property type="evidence" value="ECO:0007669"/>
    <property type="project" value="UniProtKB-KW"/>
</dbReference>
<dbReference type="GO" id="GO:0006228">
    <property type="term" value="P:UTP biosynthetic process"/>
    <property type="evidence" value="ECO:0007669"/>
    <property type="project" value="UniProtKB-UniRule"/>
</dbReference>
<keyword evidence="5 12" id="KW-0808">Transferase</keyword>
<keyword evidence="9 12" id="KW-0067">ATP-binding</keyword>
<evidence type="ECO:0000256" key="7">
    <source>
        <dbReference type="ARBA" id="ARBA00022741"/>
    </source>
</evidence>
<dbReference type="GO" id="GO:0005524">
    <property type="term" value="F:ATP binding"/>
    <property type="evidence" value="ECO:0007669"/>
    <property type="project" value="UniProtKB-UniRule"/>
</dbReference>
<dbReference type="Proteomes" id="UP000254797">
    <property type="component" value="Unassembled WGS sequence"/>
</dbReference>
<keyword evidence="10 12" id="KW-0460">Magnesium</keyword>
<protein>
    <recommendedName>
        <fullName evidence="4 12">Nucleoside diphosphate kinase</fullName>
        <shortName evidence="12">NDK</shortName>
        <shortName evidence="12">NDP kinase</shortName>
        <ecNumber evidence="3 12">2.7.4.6</ecNumber>
    </recommendedName>
    <alternativeName>
        <fullName evidence="12">Nucleoside-2-P kinase</fullName>
    </alternativeName>
</protein>
<dbReference type="GO" id="GO:0006241">
    <property type="term" value="P:CTP biosynthetic process"/>
    <property type="evidence" value="ECO:0007669"/>
    <property type="project" value="UniProtKB-UniRule"/>
</dbReference>
<dbReference type="NCBIfam" id="NF001908">
    <property type="entry name" value="PRK00668.1"/>
    <property type="match status" value="1"/>
</dbReference>
<accession>A0A380JUY2</accession>
<dbReference type="EMBL" id="UHFG01000004">
    <property type="protein sequence ID" value="SUN49736.1"/>
    <property type="molecule type" value="Genomic_DNA"/>
</dbReference>
<comment type="caution">
    <text evidence="12">Lacks conserved residue(s) required for the propagation of feature annotation.</text>
</comment>
<evidence type="ECO:0000256" key="12">
    <source>
        <dbReference type="HAMAP-Rule" id="MF_00451"/>
    </source>
</evidence>
<reference evidence="16 17" key="1">
    <citation type="submission" date="2018-06" db="EMBL/GenBank/DDBJ databases">
        <authorList>
            <consortium name="Pathogen Informatics"/>
            <person name="Doyle S."/>
        </authorList>
    </citation>
    <scope>NUCLEOTIDE SEQUENCE [LARGE SCALE GENOMIC DNA]</scope>
    <source>
        <strain evidence="16 17">NCTC4670</strain>
    </source>
</reference>
<evidence type="ECO:0000256" key="14">
    <source>
        <dbReference type="RuleBase" id="RU004011"/>
    </source>
</evidence>
<evidence type="ECO:0000313" key="17">
    <source>
        <dbReference type="Proteomes" id="UP000254797"/>
    </source>
</evidence>
<feature type="binding site" evidence="12 13">
    <location>
        <position position="91"/>
    </location>
    <ligand>
        <name>ATP</name>
        <dbReference type="ChEBI" id="CHEBI:30616"/>
    </ligand>
</feature>
<evidence type="ECO:0000256" key="11">
    <source>
        <dbReference type="ARBA" id="ARBA00023080"/>
    </source>
</evidence>
<dbReference type="HAMAP" id="MF_00451">
    <property type="entry name" value="NDP_kinase"/>
    <property type="match status" value="1"/>
</dbReference>
<keyword evidence="7 12" id="KW-0547">Nucleotide-binding</keyword>
<dbReference type="RefSeq" id="WP_003051153.1">
    <property type="nucleotide sequence ID" value="NZ_JAIEZX010000011.1"/>
</dbReference>
<feature type="binding site" evidence="12 13">
    <location>
        <position position="102"/>
    </location>
    <ligand>
        <name>ATP</name>
        <dbReference type="ChEBI" id="CHEBI:30616"/>
    </ligand>
</feature>
<organism evidence="16 17">
    <name type="scientific">Streptococcus dysgalactiae subsp. dysgalactiae</name>
    <dbReference type="NCBI Taxonomy" id="99822"/>
    <lineage>
        <taxon>Bacteria</taxon>
        <taxon>Bacillati</taxon>
        <taxon>Bacillota</taxon>
        <taxon>Bacilli</taxon>
        <taxon>Lactobacillales</taxon>
        <taxon>Streptococcaceae</taxon>
        <taxon>Streptococcus</taxon>
    </lineage>
</organism>